<name>A0AAV9CPK0_ACOCL</name>
<dbReference type="GO" id="GO:0061617">
    <property type="term" value="C:MICOS complex"/>
    <property type="evidence" value="ECO:0007669"/>
    <property type="project" value="TreeGrafter"/>
</dbReference>
<dbReference type="Proteomes" id="UP001180020">
    <property type="component" value="Unassembled WGS sequence"/>
</dbReference>
<protein>
    <recommendedName>
        <fullName evidence="12">MICOS complex subunit MIC60</fullName>
    </recommendedName>
</protein>
<gene>
    <name evidence="10" type="ORF">QJS10_CPB18g01261</name>
</gene>
<dbReference type="GO" id="GO:0042407">
    <property type="term" value="P:cristae formation"/>
    <property type="evidence" value="ECO:0007669"/>
    <property type="project" value="TreeGrafter"/>
</dbReference>
<evidence type="ECO:0000256" key="7">
    <source>
        <dbReference type="ARBA" id="ARBA00023136"/>
    </source>
</evidence>
<keyword evidence="4" id="KW-0999">Mitochondrion inner membrane</keyword>
<evidence type="ECO:0000313" key="10">
    <source>
        <dbReference type="EMBL" id="KAK1290619.1"/>
    </source>
</evidence>
<keyword evidence="8" id="KW-0175">Coiled coil</keyword>
<evidence type="ECO:0000313" key="11">
    <source>
        <dbReference type="Proteomes" id="UP001180020"/>
    </source>
</evidence>
<comment type="subcellular location">
    <subcellularLocation>
        <location evidence="1">Mitochondrion inner membrane</location>
    </subcellularLocation>
</comment>
<feature type="compositionally biased region" description="Polar residues" evidence="9">
    <location>
        <begin position="153"/>
        <end position="167"/>
    </location>
</feature>
<feature type="region of interest" description="Disordered" evidence="9">
    <location>
        <begin position="112"/>
        <end position="223"/>
    </location>
</feature>
<evidence type="ECO:0000256" key="9">
    <source>
        <dbReference type="SAM" id="MobiDB-lite"/>
    </source>
</evidence>
<sequence length="570" mass="62295">MECMLWQSPFFLSSRKEFSVASSTPKPEKKLSGSGSLFLKLVLGSVGVGAIVLAADQAGYIRKPPFKEDVSSLSELDTNSWEDARPPKDKVILPVNEEPSSLAAVAEVAEENDVVQHNSRENPSESESKVSPAEEIVGSVEEEETKIVPDSNLLPTDEQTTDSSISSGEGVDKDKEISGDGLPVTASLDENKGNVNIVPEEVLSETETLPPTEDNPKEALGDDTVISSSLLKAYSLEEKDESSQKIAEAIAPFPEEKEASLITNEESKDADILQKGKLILDIIEVIHTAEKRQAELDAHTLAEEKKILKEKYEKALKDARARELMYAEEAAMLDKEINREKTKAAATIKLLQQKAEENLKSELQRKEEEAELKLRKVQDLAKAELAAAIAAEKSSQIEKMSEANLHGALALEDALSKGMPIRTEIDTLYSAFKGIDRDSLLDLFDALKGKLRHYSLIPAGGGGILTHAVARIASSIKMKEDDQSEDGIESIINRVERFLGEGKLAEAADALESGLHGSQAEEVASEWVRRARDRAVTDQALSLLQALSKEMPCLYKIRVSTMMGNWAFTV</sequence>
<feature type="coiled-coil region" evidence="8">
    <location>
        <begin position="291"/>
        <end position="322"/>
    </location>
</feature>
<accession>A0AAV9CPK0</accession>
<evidence type="ECO:0000256" key="3">
    <source>
        <dbReference type="ARBA" id="ARBA00022692"/>
    </source>
</evidence>
<evidence type="ECO:0000256" key="4">
    <source>
        <dbReference type="ARBA" id="ARBA00022792"/>
    </source>
</evidence>
<feature type="coiled-coil region" evidence="8">
    <location>
        <begin position="349"/>
        <end position="383"/>
    </location>
</feature>
<comment type="similarity">
    <text evidence="2">Belongs to the MICOS complex subunit Mic60 family.</text>
</comment>
<keyword evidence="5" id="KW-1133">Transmembrane helix</keyword>
<keyword evidence="6" id="KW-0496">Mitochondrion</keyword>
<evidence type="ECO:0000256" key="8">
    <source>
        <dbReference type="SAM" id="Coils"/>
    </source>
</evidence>
<dbReference type="Pfam" id="PF09731">
    <property type="entry name" value="Mitofilin"/>
    <property type="match status" value="2"/>
</dbReference>
<evidence type="ECO:0000256" key="2">
    <source>
        <dbReference type="ARBA" id="ARBA00010877"/>
    </source>
</evidence>
<comment type="caution">
    <text evidence="10">The sequence shown here is derived from an EMBL/GenBank/DDBJ whole genome shotgun (WGS) entry which is preliminary data.</text>
</comment>
<dbReference type="AlphaFoldDB" id="A0AAV9CPK0"/>
<feature type="compositionally biased region" description="Basic and acidic residues" evidence="9">
    <location>
        <begin position="118"/>
        <end position="128"/>
    </location>
</feature>
<keyword evidence="11" id="KW-1185">Reference proteome</keyword>
<proteinExistence type="inferred from homology"/>
<reference evidence="10" key="1">
    <citation type="journal article" date="2023" name="Nat. Commun.">
        <title>Diploid and tetraploid genomes of Acorus and the evolution of monocots.</title>
        <authorList>
            <person name="Ma L."/>
            <person name="Liu K.W."/>
            <person name="Li Z."/>
            <person name="Hsiao Y.Y."/>
            <person name="Qi Y."/>
            <person name="Fu T."/>
            <person name="Tang G.D."/>
            <person name="Zhang D."/>
            <person name="Sun W.H."/>
            <person name="Liu D.K."/>
            <person name="Li Y."/>
            <person name="Chen G.Z."/>
            <person name="Liu X.D."/>
            <person name="Liao X.Y."/>
            <person name="Jiang Y.T."/>
            <person name="Yu X."/>
            <person name="Hao Y."/>
            <person name="Huang J."/>
            <person name="Zhao X.W."/>
            <person name="Ke S."/>
            <person name="Chen Y.Y."/>
            <person name="Wu W.L."/>
            <person name="Hsu J.L."/>
            <person name="Lin Y.F."/>
            <person name="Huang M.D."/>
            <person name="Li C.Y."/>
            <person name="Huang L."/>
            <person name="Wang Z.W."/>
            <person name="Zhao X."/>
            <person name="Zhong W.Y."/>
            <person name="Peng D.H."/>
            <person name="Ahmad S."/>
            <person name="Lan S."/>
            <person name="Zhang J.S."/>
            <person name="Tsai W.C."/>
            <person name="Van de Peer Y."/>
            <person name="Liu Z.J."/>
        </authorList>
    </citation>
    <scope>NUCLEOTIDE SEQUENCE</scope>
    <source>
        <strain evidence="10">CP</strain>
    </source>
</reference>
<evidence type="ECO:0000256" key="1">
    <source>
        <dbReference type="ARBA" id="ARBA00004273"/>
    </source>
</evidence>
<keyword evidence="7" id="KW-0472">Membrane</keyword>
<dbReference type="InterPro" id="IPR019133">
    <property type="entry name" value="MIC60"/>
</dbReference>
<reference evidence="10" key="2">
    <citation type="submission" date="2023-06" db="EMBL/GenBank/DDBJ databases">
        <authorList>
            <person name="Ma L."/>
            <person name="Liu K.-W."/>
            <person name="Li Z."/>
            <person name="Hsiao Y.-Y."/>
            <person name="Qi Y."/>
            <person name="Fu T."/>
            <person name="Tang G."/>
            <person name="Zhang D."/>
            <person name="Sun W.-H."/>
            <person name="Liu D.-K."/>
            <person name="Li Y."/>
            <person name="Chen G.-Z."/>
            <person name="Liu X.-D."/>
            <person name="Liao X.-Y."/>
            <person name="Jiang Y.-T."/>
            <person name="Yu X."/>
            <person name="Hao Y."/>
            <person name="Huang J."/>
            <person name="Zhao X.-W."/>
            <person name="Ke S."/>
            <person name="Chen Y.-Y."/>
            <person name="Wu W.-L."/>
            <person name="Hsu J.-L."/>
            <person name="Lin Y.-F."/>
            <person name="Huang M.-D."/>
            <person name="Li C.-Y."/>
            <person name="Huang L."/>
            <person name="Wang Z.-W."/>
            <person name="Zhao X."/>
            <person name="Zhong W.-Y."/>
            <person name="Peng D.-H."/>
            <person name="Ahmad S."/>
            <person name="Lan S."/>
            <person name="Zhang J.-S."/>
            <person name="Tsai W.-C."/>
            <person name="Van De Peer Y."/>
            <person name="Liu Z.-J."/>
        </authorList>
    </citation>
    <scope>NUCLEOTIDE SEQUENCE</scope>
    <source>
        <strain evidence="10">CP</strain>
        <tissue evidence="10">Leaves</tissue>
    </source>
</reference>
<keyword evidence="3" id="KW-0812">Transmembrane</keyword>
<evidence type="ECO:0008006" key="12">
    <source>
        <dbReference type="Google" id="ProtNLM"/>
    </source>
</evidence>
<dbReference type="PANTHER" id="PTHR15415:SF7">
    <property type="entry name" value="MICOS COMPLEX SUBUNIT MIC60"/>
    <property type="match status" value="1"/>
</dbReference>
<dbReference type="EMBL" id="JAUJYO010000018">
    <property type="protein sequence ID" value="KAK1290619.1"/>
    <property type="molecule type" value="Genomic_DNA"/>
</dbReference>
<dbReference type="PANTHER" id="PTHR15415">
    <property type="entry name" value="MITOFILIN"/>
    <property type="match status" value="1"/>
</dbReference>
<organism evidence="10 11">
    <name type="scientific">Acorus calamus</name>
    <name type="common">Sweet flag</name>
    <dbReference type="NCBI Taxonomy" id="4465"/>
    <lineage>
        <taxon>Eukaryota</taxon>
        <taxon>Viridiplantae</taxon>
        <taxon>Streptophyta</taxon>
        <taxon>Embryophyta</taxon>
        <taxon>Tracheophyta</taxon>
        <taxon>Spermatophyta</taxon>
        <taxon>Magnoliopsida</taxon>
        <taxon>Liliopsida</taxon>
        <taxon>Acoraceae</taxon>
        <taxon>Acorus</taxon>
    </lineage>
</organism>
<evidence type="ECO:0000256" key="5">
    <source>
        <dbReference type="ARBA" id="ARBA00022989"/>
    </source>
</evidence>
<evidence type="ECO:0000256" key="6">
    <source>
        <dbReference type="ARBA" id="ARBA00023128"/>
    </source>
</evidence>